<evidence type="ECO:0000256" key="2">
    <source>
        <dbReference type="ARBA" id="ARBA00022603"/>
    </source>
</evidence>
<evidence type="ECO:0000313" key="6">
    <source>
        <dbReference type="EMBL" id="SPC33671.1"/>
    </source>
</evidence>
<dbReference type="CDD" id="cd02440">
    <property type="entry name" value="AdoMet_MTases"/>
    <property type="match status" value="1"/>
</dbReference>
<dbReference type="PROSITE" id="PS00092">
    <property type="entry name" value="N6_MTASE"/>
    <property type="match status" value="1"/>
</dbReference>
<evidence type="ECO:0000256" key="4">
    <source>
        <dbReference type="ARBA" id="ARBA00022691"/>
    </source>
</evidence>
<dbReference type="AlphaFoldDB" id="A0A2K5APU7"/>
<sequence>MKEEKDDDNDNDSYSSDIYNPAEDTFMLASAVDGLHGDDALEIGTGSGYIASILSKGFKRVVATDINLEALIYAKSSNYSSGDVEFVCCNSADAISGISFDLIAVNPPYLPSERIEDATVDGGRYGIEVAMSMLKSASRLLRDDGRIIMVISSLARYDLLLSSLHGIGLEGRITARKRYGFEDLLLIEMRSIKHATQQHQDHQG</sequence>
<dbReference type="NCBIfam" id="TIGR00537">
    <property type="entry name" value="hemK_rel_arch"/>
    <property type="match status" value="1"/>
</dbReference>
<dbReference type="GO" id="GO:0032259">
    <property type="term" value="P:methylation"/>
    <property type="evidence" value="ECO:0007669"/>
    <property type="project" value="UniProtKB-KW"/>
</dbReference>
<accession>A0A2K5APU7</accession>
<dbReference type="Gene3D" id="3.40.50.150">
    <property type="entry name" value="Vaccinia Virus protein VP39"/>
    <property type="match status" value="1"/>
</dbReference>
<dbReference type="EMBL" id="LT981265">
    <property type="protein sequence ID" value="SPC33671.1"/>
    <property type="molecule type" value="Genomic_DNA"/>
</dbReference>
<dbReference type="KEGG" id="ncv:NCAV_0478"/>
<evidence type="ECO:0000313" key="7">
    <source>
        <dbReference type="Proteomes" id="UP000236248"/>
    </source>
</evidence>
<keyword evidence="3" id="KW-0808">Transferase</keyword>
<dbReference type="InterPro" id="IPR052190">
    <property type="entry name" value="Euk-Arch_PrmC-MTase"/>
</dbReference>
<dbReference type="GO" id="GO:0008276">
    <property type="term" value="F:protein methyltransferase activity"/>
    <property type="evidence" value="ECO:0007669"/>
    <property type="project" value="TreeGrafter"/>
</dbReference>
<comment type="similarity">
    <text evidence="1">Belongs to the eukaryotic/archaeal PrmC-related family.</text>
</comment>
<gene>
    <name evidence="6" type="ORF">NCAV_0478</name>
</gene>
<keyword evidence="2" id="KW-0489">Methyltransferase</keyword>
<dbReference type="RefSeq" id="WP_148695125.1">
    <property type="nucleotide sequence ID" value="NZ_LT981265.1"/>
</dbReference>
<evidence type="ECO:0000259" key="5">
    <source>
        <dbReference type="Pfam" id="PF05175"/>
    </source>
</evidence>
<organism evidence="6 7">
    <name type="scientific">Candidatus Nitrosocaldus cavascurensis</name>
    <dbReference type="NCBI Taxonomy" id="2058097"/>
    <lineage>
        <taxon>Archaea</taxon>
        <taxon>Nitrososphaerota</taxon>
        <taxon>Nitrososphaeria</taxon>
        <taxon>Candidatus Nitrosocaldales</taxon>
        <taxon>Candidatus Nitrosocaldaceae</taxon>
        <taxon>Candidatus Nitrosocaldus</taxon>
    </lineage>
</organism>
<protein>
    <recommendedName>
        <fullName evidence="5">Methyltransferase small domain-containing protein</fullName>
    </recommendedName>
</protein>
<evidence type="ECO:0000256" key="3">
    <source>
        <dbReference type="ARBA" id="ARBA00022679"/>
    </source>
</evidence>
<dbReference type="GO" id="GO:0008757">
    <property type="term" value="F:S-adenosylmethionine-dependent methyltransferase activity"/>
    <property type="evidence" value="ECO:0007669"/>
    <property type="project" value="TreeGrafter"/>
</dbReference>
<keyword evidence="4" id="KW-0949">S-adenosyl-L-methionine</keyword>
<dbReference type="GO" id="GO:0035657">
    <property type="term" value="C:eRF1 methyltransferase complex"/>
    <property type="evidence" value="ECO:0007669"/>
    <property type="project" value="TreeGrafter"/>
</dbReference>
<dbReference type="SUPFAM" id="SSF53335">
    <property type="entry name" value="S-adenosyl-L-methionine-dependent methyltransferases"/>
    <property type="match status" value="1"/>
</dbReference>
<evidence type="ECO:0000256" key="1">
    <source>
        <dbReference type="ARBA" id="ARBA00006149"/>
    </source>
</evidence>
<feature type="domain" description="Methyltransferase small" evidence="5">
    <location>
        <begin position="26"/>
        <end position="163"/>
    </location>
</feature>
<keyword evidence="7" id="KW-1185">Reference proteome</keyword>
<dbReference type="GO" id="GO:0003676">
    <property type="term" value="F:nucleic acid binding"/>
    <property type="evidence" value="ECO:0007669"/>
    <property type="project" value="InterPro"/>
</dbReference>
<dbReference type="InterPro" id="IPR002052">
    <property type="entry name" value="DNA_methylase_N6_adenine_CS"/>
</dbReference>
<dbReference type="PANTHER" id="PTHR45875:SF1">
    <property type="entry name" value="METHYLTRANSFERASE N6AMT1"/>
    <property type="match status" value="1"/>
</dbReference>
<dbReference type="GeneID" id="41594571"/>
<name>A0A2K5APU7_9ARCH</name>
<dbReference type="Pfam" id="PF05175">
    <property type="entry name" value="MTS"/>
    <property type="match status" value="1"/>
</dbReference>
<proteinExistence type="inferred from homology"/>
<reference evidence="7" key="1">
    <citation type="submission" date="2018-01" db="EMBL/GenBank/DDBJ databases">
        <authorList>
            <person name="Kerou L M."/>
        </authorList>
    </citation>
    <scope>NUCLEOTIDE SEQUENCE [LARGE SCALE GENOMIC DNA]</scope>
    <source>
        <strain evidence="7">SCU2</strain>
    </source>
</reference>
<dbReference type="InterPro" id="IPR029063">
    <property type="entry name" value="SAM-dependent_MTases_sf"/>
</dbReference>
<dbReference type="InterPro" id="IPR004557">
    <property type="entry name" value="PrmC-related"/>
</dbReference>
<dbReference type="PANTHER" id="PTHR45875">
    <property type="entry name" value="METHYLTRANSFERASE N6AMT1"/>
    <property type="match status" value="1"/>
</dbReference>
<dbReference type="InterPro" id="IPR007848">
    <property type="entry name" value="Small_mtfrase_dom"/>
</dbReference>
<dbReference type="Proteomes" id="UP000236248">
    <property type="component" value="Chromosome NCAV"/>
</dbReference>